<sequence length="359" mass="38975">MTPNWRRPALLQPLRAWGPMLVLLVLVVVAVAVVAVGLRPSPTSPARPVLVSTGDWAPFVGPELPDGGPVTKLVVEVLNRAGYSPEVRYTSWSLAEDQVRSGATVGAFPLVGSESRRKDLLVSDSLIDFEYVLFYDRRKGEPRATTAADLRALRVGGISGYDYWNDLESAVPRMVEFGSTLDGFQALAEGRIDVLAEGLLPGQAALADPSFAGDARDFGYLQGDNPLTHSVQGVYFMMARTPEAAPVLEKFNQVLAELRRSTEYEQFVEGLQPSAFRDVTLTPVGETGLVELLDEHGNLVLVAPQGTRAQVLTWPDQFVRSAGPPRGRILVRVKITNGPARGRVLHVDARALLLEAKVS</sequence>
<keyword evidence="1" id="KW-0472">Membrane</keyword>
<proteinExistence type="predicted"/>
<feature type="transmembrane region" description="Helical" evidence="1">
    <location>
        <begin position="20"/>
        <end position="38"/>
    </location>
</feature>
<evidence type="ECO:0000256" key="1">
    <source>
        <dbReference type="SAM" id="Phobius"/>
    </source>
</evidence>
<evidence type="ECO:0000313" key="3">
    <source>
        <dbReference type="Proteomes" id="UP000199696"/>
    </source>
</evidence>
<name>A0A1C6UW78_9ACTN</name>
<keyword evidence="1" id="KW-0812">Transmembrane</keyword>
<dbReference type="RefSeq" id="WP_167363517.1">
    <property type="nucleotide sequence ID" value="NZ_FMHY01000002.1"/>
</dbReference>
<organism evidence="2 3">
    <name type="scientific">Micromonospora eburnea</name>
    <dbReference type="NCBI Taxonomy" id="227316"/>
    <lineage>
        <taxon>Bacteria</taxon>
        <taxon>Bacillati</taxon>
        <taxon>Actinomycetota</taxon>
        <taxon>Actinomycetes</taxon>
        <taxon>Micromonosporales</taxon>
        <taxon>Micromonosporaceae</taxon>
        <taxon>Micromonospora</taxon>
    </lineage>
</organism>
<keyword evidence="3" id="KW-1185">Reference proteome</keyword>
<dbReference type="AlphaFoldDB" id="A0A1C6UW78"/>
<accession>A0A1C6UW78</accession>
<dbReference type="Proteomes" id="UP000199696">
    <property type="component" value="Unassembled WGS sequence"/>
</dbReference>
<protein>
    <submittedName>
        <fullName evidence="2">ABC-type amino acid transport substrate-binding protein</fullName>
    </submittedName>
</protein>
<dbReference type="STRING" id="227316.GA0070604_3793"/>
<gene>
    <name evidence="2" type="ORF">GA0070604_3793</name>
</gene>
<dbReference type="SUPFAM" id="SSF53850">
    <property type="entry name" value="Periplasmic binding protein-like II"/>
    <property type="match status" value="1"/>
</dbReference>
<dbReference type="Gene3D" id="3.40.190.10">
    <property type="entry name" value="Periplasmic binding protein-like II"/>
    <property type="match status" value="2"/>
</dbReference>
<dbReference type="EMBL" id="FMHY01000002">
    <property type="protein sequence ID" value="SCL58270.1"/>
    <property type="molecule type" value="Genomic_DNA"/>
</dbReference>
<reference evidence="3" key="1">
    <citation type="submission" date="2016-06" db="EMBL/GenBank/DDBJ databases">
        <authorList>
            <person name="Varghese N."/>
            <person name="Submissions Spin"/>
        </authorList>
    </citation>
    <scope>NUCLEOTIDE SEQUENCE [LARGE SCALE GENOMIC DNA]</scope>
    <source>
        <strain evidence="3">DSM 44814</strain>
    </source>
</reference>
<evidence type="ECO:0000313" key="2">
    <source>
        <dbReference type="EMBL" id="SCL58270.1"/>
    </source>
</evidence>
<keyword evidence="1" id="KW-1133">Transmembrane helix</keyword>